<evidence type="ECO:0000256" key="1">
    <source>
        <dbReference type="SAM" id="Phobius"/>
    </source>
</evidence>
<proteinExistence type="predicted"/>
<dbReference type="Proteomes" id="UP001152320">
    <property type="component" value="Chromosome 1"/>
</dbReference>
<name>A0A9Q1CRR0_HOLLE</name>
<keyword evidence="1" id="KW-0812">Transmembrane</keyword>
<accession>A0A9Q1CRR0</accession>
<dbReference type="PANTHER" id="PTHR11319">
    <property type="entry name" value="G PROTEIN-COUPLED RECEPTOR-RELATED"/>
    <property type="match status" value="1"/>
</dbReference>
<keyword evidence="4" id="KW-1185">Reference proteome</keyword>
<protein>
    <recommendedName>
        <fullName evidence="2">Tyrosine-protein kinase ephrin type A/B receptor-like domain-containing protein</fullName>
    </recommendedName>
</protein>
<dbReference type="SUPFAM" id="SSF57586">
    <property type="entry name" value="TNF receptor-like"/>
    <property type="match status" value="1"/>
</dbReference>
<comment type="caution">
    <text evidence="3">The sequence shown here is derived from an EMBL/GenBank/DDBJ whole genome shotgun (WGS) entry which is preliminary data.</text>
</comment>
<feature type="transmembrane region" description="Helical" evidence="1">
    <location>
        <begin position="684"/>
        <end position="710"/>
    </location>
</feature>
<sequence>MFSNHLDEISNKSFGVGSLLELQVYKNNIKSITAEAFLNTGSRVNIYLQCYHLTGIPFLYKNLTATCVTGSVLPKIRFQSGYSTTVKGNLRQGGFNCSFNKKILECTPCPSGFYGNRLNGCQACPQGGFYQDDVGRINCSLCSKGTFVNHSGGKSKEECALCPEGTDFTRHAGNRACFCKINYARTHRFQGCSICLEEGVNCVDDFKSLHPGYYWNWSFPGANITEYSSFVFHLKNDSVKYNEANQQYRYKIPQAHKCPIRLSCENQNSSSAYGIKGRCKVGYRGWLCSKCQKTFYSVLNTCFPCPDKIWIILEAAAILCLVLGVYLLILWQGKEYDRNKRSGRTILDKITSQMKIVLGFYQVVGELFESFHDVTWVGPLAFIGEILSFLKINILRVVIRPHCFSEKLYIDAKLQFIISLCFPIAVFSILVSCYQVWKLYLKFRKPSVVDRGKKLKELKNKFLTYAILLLFITYPPTCDVIFKLYPGACKTFYIFKNDTSVYITLLRSDFDLKCETLKTYQLLAYVATVAYVVSFPFVLLLLLRRYCKKHATNDHQGETIQYFEPHLNDTVNENEYLLSKRCESDVLPVWVKFLCENYKPQYWYWEIIELARKVTQTVLVTLLGWEDTLTKLLTIGTSVLFLTLHARLSPMMSNFEQRLQMFSLSAIFINVLIASVPIPQNYQAPLSTILIVINMIIILIIAGEVVFYFIRFIRRKFLHVSKN</sequence>
<organism evidence="3 4">
    <name type="scientific">Holothuria leucospilota</name>
    <name type="common">Black long sea cucumber</name>
    <name type="synonym">Mertensiothuria leucospilota</name>
    <dbReference type="NCBI Taxonomy" id="206669"/>
    <lineage>
        <taxon>Eukaryota</taxon>
        <taxon>Metazoa</taxon>
        <taxon>Echinodermata</taxon>
        <taxon>Eleutherozoa</taxon>
        <taxon>Echinozoa</taxon>
        <taxon>Holothuroidea</taxon>
        <taxon>Aspidochirotacea</taxon>
        <taxon>Aspidochirotida</taxon>
        <taxon>Holothuriidae</taxon>
        <taxon>Holothuria</taxon>
    </lineage>
</organism>
<dbReference type="PANTHER" id="PTHR11319:SF35">
    <property type="entry name" value="OUTER MEMBRANE PROTEIN PMPC-RELATED"/>
    <property type="match status" value="1"/>
</dbReference>
<evidence type="ECO:0000259" key="2">
    <source>
        <dbReference type="Pfam" id="PF07699"/>
    </source>
</evidence>
<feature type="transmembrane region" description="Helical" evidence="1">
    <location>
        <begin position="462"/>
        <end position="482"/>
    </location>
</feature>
<feature type="transmembrane region" description="Helical" evidence="1">
    <location>
        <begin position="414"/>
        <end position="441"/>
    </location>
</feature>
<feature type="transmembrane region" description="Helical" evidence="1">
    <location>
        <begin position="309"/>
        <end position="331"/>
    </location>
</feature>
<dbReference type="AlphaFoldDB" id="A0A9Q1CRR0"/>
<keyword evidence="1" id="KW-1133">Transmembrane helix</keyword>
<evidence type="ECO:0000313" key="3">
    <source>
        <dbReference type="EMBL" id="KAJ8049389.1"/>
    </source>
</evidence>
<dbReference type="Pfam" id="PF07699">
    <property type="entry name" value="Ephrin_rec_like"/>
    <property type="match status" value="1"/>
</dbReference>
<feature type="transmembrane region" description="Helical" evidence="1">
    <location>
        <begin position="659"/>
        <end position="678"/>
    </location>
</feature>
<keyword evidence="1" id="KW-0472">Membrane</keyword>
<feature type="transmembrane region" description="Helical" evidence="1">
    <location>
        <begin position="522"/>
        <end position="543"/>
    </location>
</feature>
<gene>
    <name evidence="3" type="ORF">HOLleu_02125</name>
</gene>
<reference evidence="3" key="1">
    <citation type="submission" date="2021-10" db="EMBL/GenBank/DDBJ databases">
        <title>Tropical sea cucumber genome reveals ecological adaptation and Cuvierian tubules defense mechanism.</title>
        <authorList>
            <person name="Chen T."/>
        </authorList>
    </citation>
    <scope>NUCLEOTIDE SEQUENCE</scope>
    <source>
        <strain evidence="3">Nanhai2018</strain>
        <tissue evidence="3">Muscle</tissue>
    </source>
</reference>
<dbReference type="EMBL" id="JAIZAY010000001">
    <property type="protein sequence ID" value="KAJ8049389.1"/>
    <property type="molecule type" value="Genomic_DNA"/>
</dbReference>
<evidence type="ECO:0000313" key="4">
    <source>
        <dbReference type="Proteomes" id="UP001152320"/>
    </source>
</evidence>
<feature type="domain" description="Tyrosine-protein kinase ephrin type A/B receptor-like" evidence="2">
    <location>
        <begin position="114"/>
        <end position="159"/>
    </location>
</feature>
<feature type="transmembrane region" description="Helical" evidence="1">
    <location>
        <begin position="374"/>
        <end position="394"/>
    </location>
</feature>
<dbReference type="InterPro" id="IPR011641">
    <property type="entry name" value="Tyr-kin_ephrin_A/B_rcpt-like"/>
</dbReference>
<dbReference type="SMART" id="SM01411">
    <property type="entry name" value="Ephrin_rec_like"/>
    <property type="match status" value="1"/>
</dbReference>
<dbReference type="OrthoDB" id="10062419at2759"/>